<sequence>MIGVRNISVFSSITELLRNGIGLSLGYISFSKLGWKFEVTNSS</sequence>
<organism evidence="1 2">
    <name type="scientific">Vibrio cholerae</name>
    <dbReference type="NCBI Taxonomy" id="666"/>
    <lineage>
        <taxon>Bacteria</taxon>
        <taxon>Pseudomonadati</taxon>
        <taxon>Pseudomonadota</taxon>
        <taxon>Gammaproteobacteria</taxon>
        <taxon>Vibrionales</taxon>
        <taxon>Vibrionaceae</taxon>
        <taxon>Vibrio</taxon>
    </lineage>
</organism>
<dbReference type="EMBL" id="CWQY01000025">
    <property type="protein sequence ID" value="CSD06946.1"/>
    <property type="molecule type" value="Genomic_DNA"/>
</dbReference>
<accession>A0A656ACD7</accession>
<protein>
    <submittedName>
        <fullName evidence="1">Uncharacterized protein</fullName>
    </submittedName>
</protein>
<evidence type="ECO:0000313" key="1">
    <source>
        <dbReference type="EMBL" id="CSD06946.1"/>
    </source>
</evidence>
<reference evidence="1 2" key="1">
    <citation type="submission" date="2015-07" db="EMBL/GenBank/DDBJ databases">
        <authorList>
            <consortium name="Pathogen Informatics"/>
        </authorList>
    </citation>
    <scope>NUCLEOTIDE SEQUENCE [LARGE SCALE GENOMIC DNA]</scope>
    <source>
        <strain evidence="1 2">A316</strain>
    </source>
</reference>
<name>A0A656ACD7_VIBCL</name>
<dbReference type="AlphaFoldDB" id="A0A656ACD7"/>
<evidence type="ECO:0000313" key="2">
    <source>
        <dbReference type="Proteomes" id="UP000041770"/>
    </source>
</evidence>
<proteinExistence type="predicted"/>
<gene>
    <name evidence="1" type="ORF">ERS013200_03070</name>
</gene>
<dbReference type="Proteomes" id="UP000041770">
    <property type="component" value="Unassembled WGS sequence"/>
</dbReference>